<proteinExistence type="predicted"/>
<dbReference type="RefSeq" id="WP_187562587.1">
    <property type="nucleotide sequence ID" value="NZ_JACGWS010000007.1"/>
</dbReference>
<keyword evidence="3" id="KW-1185">Reference proteome</keyword>
<accession>A0ABR7QAD2</accession>
<reference evidence="2 3" key="1">
    <citation type="submission" date="2020-07" db="EMBL/GenBank/DDBJ databases">
        <title>Description of Kordia aestuariivivens sp. nov., isolated from a tidal flat.</title>
        <authorList>
            <person name="Park S."/>
            <person name="Yoon J.-H."/>
        </authorList>
    </citation>
    <scope>NUCLEOTIDE SEQUENCE [LARGE SCALE GENOMIC DNA]</scope>
    <source>
        <strain evidence="2 3">YSTF-M3</strain>
    </source>
</reference>
<protein>
    <submittedName>
        <fullName evidence="2">Uncharacterized protein</fullName>
    </submittedName>
</protein>
<sequence>MKKSILPILLIVASVILIVVNFIASDEMDRAFWMRTVSSVLLIFAMILTIRSQQKK</sequence>
<dbReference type="Proteomes" id="UP000619238">
    <property type="component" value="Unassembled WGS sequence"/>
</dbReference>
<feature type="transmembrane region" description="Helical" evidence="1">
    <location>
        <begin position="5"/>
        <end position="25"/>
    </location>
</feature>
<keyword evidence="1" id="KW-0812">Transmembrane</keyword>
<comment type="caution">
    <text evidence="2">The sequence shown here is derived from an EMBL/GenBank/DDBJ whole genome shotgun (WGS) entry which is preliminary data.</text>
</comment>
<evidence type="ECO:0000256" key="1">
    <source>
        <dbReference type="SAM" id="Phobius"/>
    </source>
</evidence>
<gene>
    <name evidence="2" type="ORF">H2O64_12740</name>
</gene>
<organism evidence="2 3">
    <name type="scientific">Kordia aestuariivivens</name>
    <dbReference type="NCBI Taxonomy" id="2759037"/>
    <lineage>
        <taxon>Bacteria</taxon>
        <taxon>Pseudomonadati</taxon>
        <taxon>Bacteroidota</taxon>
        <taxon>Flavobacteriia</taxon>
        <taxon>Flavobacteriales</taxon>
        <taxon>Flavobacteriaceae</taxon>
        <taxon>Kordia</taxon>
    </lineage>
</organism>
<keyword evidence="1" id="KW-1133">Transmembrane helix</keyword>
<feature type="transmembrane region" description="Helical" evidence="1">
    <location>
        <begin position="31"/>
        <end position="50"/>
    </location>
</feature>
<evidence type="ECO:0000313" key="2">
    <source>
        <dbReference type="EMBL" id="MBC8755537.1"/>
    </source>
</evidence>
<evidence type="ECO:0000313" key="3">
    <source>
        <dbReference type="Proteomes" id="UP000619238"/>
    </source>
</evidence>
<dbReference type="EMBL" id="JACGWS010000007">
    <property type="protein sequence ID" value="MBC8755537.1"/>
    <property type="molecule type" value="Genomic_DNA"/>
</dbReference>
<name>A0ABR7QAD2_9FLAO</name>
<keyword evidence="1" id="KW-0472">Membrane</keyword>